<keyword evidence="2" id="KW-1185">Reference proteome</keyword>
<evidence type="ECO:0000313" key="1">
    <source>
        <dbReference type="EMBL" id="KAK3079505.1"/>
    </source>
</evidence>
<feature type="non-terminal residue" evidence="1">
    <location>
        <position position="52"/>
    </location>
</feature>
<reference evidence="1" key="1">
    <citation type="submission" date="2024-09" db="EMBL/GenBank/DDBJ databases">
        <title>Black Yeasts Isolated from many extreme environments.</title>
        <authorList>
            <person name="Coleine C."/>
            <person name="Stajich J.E."/>
            <person name="Selbmann L."/>
        </authorList>
    </citation>
    <scope>NUCLEOTIDE SEQUENCE</scope>
    <source>
        <strain evidence="1">CCFEE 5737</strain>
    </source>
</reference>
<name>A0ACC3DS08_9PEZI</name>
<sequence>MADRDQPYDPYIPSGGAQHAGGSGNNRTAALQAEIDSTVGIMRDNINKVSER</sequence>
<dbReference type="EMBL" id="JAWDJW010001102">
    <property type="protein sequence ID" value="KAK3079505.1"/>
    <property type="molecule type" value="Genomic_DNA"/>
</dbReference>
<protein>
    <submittedName>
        <fullName evidence="1">Vesicle membrane receptor protein (V-SNARE)</fullName>
    </submittedName>
</protein>
<evidence type="ECO:0000313" key="2">
    <source>
        <dbReference type="Proteomes" id="UP001186974"/>
    </source>
</evidence>
<dbReference type="Proteomes" id="UP001186974">
    <property type="component" value="Unassembled WGS sequence"/>
</dbReference>
<organism evidence="1 2">
    <name type="scientific">Coniosporium uncinatum</name>
    <dbReference type="NCBI Taxonomy" id="93489"/>
    <lineage>
        <taxon>Eukaryota</taxon>
        <taxon>Fungi</taxon>
        <taxon>Dikarya</taxon>
        <taxon>Ascomycota</taxon>
        <taxon>Pezizomycotina</taxon>
        <taxon>Dothideomycetes</taxon>
        <taxon>Dothideomycetes incertae sedis</taxon>
        <taxon>Coniosporium</taxon>
    </lineage>
</organism>
<gene>
    <name evidence="1" type="primary">SNC2</name>
    <name evidence="1" type="ORF">LTS18_004696</name>
</gene>
<comment type="caution">
    <text evidence="1">The sequence shown here is derived from an EMBL/GenBank/DDBJ whole genome shotgun (WGS) entry which is preliminary data.</text>
</comment>
<keyword evidence="1" id="KW-0675">Receptor</keyword>
<proteinExistence type="predicted"/>
<accession>A0ACC3DS08</accession>